<dbReference type="InterPro" id="IPR014937">
    <property type="entry name" value="DUF1810"/>
</dbReference>
<dbReference type="Pfam" id="PF08837">
    <property type="entry name" value="DUF1810"/>
    <property type="match status" value="1"/>
</dbReference>
<sequence length="142" mass="16153">MSIDLDRFLRAQNLVYLQALQEVQNGKKRSHWMWYIFPQITGLGSSDTAKQYAIRDGIEAKAFLKHPVLGSNLRMITKTFLNLQKGSAEEVFGTLDSLKLRSSMTLFEAVSDNKTLFTTVIDKYYGGKRDSRTIAILQSQNL</sequence>
<dbReference type="SUPFAM" id="SSF140736">
    <property type="entry name" value="Rv1873-like"/>
    <property type="match status" value="1"/>
</dbReference>
<name>A0A4R7CQ96_9SPHI</name>
<organism evidence="1 2">
    <name type="scientific">Sphingobacterium paludis</name>
    <dbReference type="NCBI Taxonomy" id="1476465"/>
    <lineage>
        <taxon>Bacteria</taxon>
        <taxon>Pseudomonadati</taxon>
        <taxon>Bacteroidota</taxon>
        <taxon>Sphingobacteriia</taxon>
        <taxon>Sphingobacteriales</taxon>
        <taxon>Sphingobacteriaceae</taxon>
        <taxon>Sphingobacterium</taxon>
    </lineage>
</organism>
<dbReference type="PIRSF" id="PIRSF008546">
    <property type="entry name" value="UCP008546"/>
    <property type="match status" value="1"/>
</dbReference>
<accession>A0A4R7CQ96</accession>
<dbReference type="OrthoDB" id="9801870at2"/>
<evidence type="ECO:0000313" key="2">
    <source>
        <dbReference type="Proteomes" id="UP000294752"/>
    </source>
</evidence>
<protein>
    <submittedName>
        <fullName evidence="1">Uncharacterized protein (DUF1810 family)</fullName>
    </submittedName>
</protein>
<comment type="caution">
    <text evidence="1">The sequence shown here is derived from an EMBL/GenBank/DDBJ whole genome shotgun (WGS) entry which is preliminary data.</text>
</comment>
<dbReference type="InterPro" id="IPR036287">
    <property type="entry name" value="Rv1873-like_sf"/>
</dbReference>
<proteinExistence type="predicted"/>
<reference evidence="1 2" key="1">
    <citation type="submission" date="2019-03" db="EMBL/GenBank/DDBJ databases">
        <title>Genomic Encyclopedia of Type Strains, Phase III (KMG-III): the genomes of soil and plant-associated and newly described type strains.</title>
        <authorList>
            <person name="Whitman W."/>
        </authorList>
    </citation>
    <scope>NUCLEOTIDE SEQUENCE [LARGE SCALE GENOMIC DNA]</scope>
    <source>
        <strain evidence="1 2">CGMCC 1.12801</strain>
    </source>
</reference>
<dbReference type="Gene3D" id="1.25.40.380">
    <property type="entry name" value="Protein of unknown function DUF1810"/>
    <property type="match status" value="1"/>
</dbReference>
<dbReference type="Proteomes" id="UP000294752">
    <property type="component" value="Unassembled WGS sequence"/>
</dbReference>
<evidence type="ECO:0000313" key="1">
    <source>
        <dbReference type="EMBL" id="TDS05961.1"/>
    </source>
</evidence>
<keyword evidence="2" id="KW-1185">Reference proteome</keyword>
<dbReference type="EMBL" id="SNZV01000019">
    <property type="protein sequence ID" value="TDS05961.1"/>
    <property type="molecule type" value="Genomic_DNA"/>
</dbReference>
<dbReference type="AlphaFoldDB" id="A0A4R7CQ96"/>
<dbReference type="RefSeq" id="WP_133642248.1">
    <property type="nucleotide sequence ID" value="NZ_SNZV01000019.1"/>
</dbReference>
<gene>
    <name evidence="1" type="ORF">B0I21_1194</name>
</gene>